<evidence type="ECO:0000313" key="1">
    <source>
        <dbReference type="EMBL" id="EDM18431.1"/>
    </source>
</evidence>
<evidence type="ECO:0000313" key="2">
    <source>
        <dbReference type="Proteomes" id="UP000234681"/>
    </source>
</evidence>
<dbReference type="Proteomes" id="UP000234681">
    <property type="component" value="Chromosome 1"/>
</dbReference>
<sequence length="76" mass="8493">MPQPVPCLKPSLVMLAVGLSYSPQPYTSKLPTSNLYPKLCLRCPINMAVLMGHVTRVSLMLAGRHLNKPDRYLEIE</sequence>
<accession>A6I6E9</accession>
<protein>
    <submittedName>
        <fullName evidence="1">RCG40166</fullName>
    </submittedName>
</protein>
<reference evidence="1 2" key="1">
    <citation type="submission" date="2005-09" db="EMBL/GenBank/DDBJ databases">
        <authorList>
            <person name="Mural R.J."/>
            <person name="Li P.W."/>
            <person name="Adams M.D."/>
            <person name="Amanatides P.G."/>
            <person name="Baden-Tillson H."/>
            <person name="Barnstead M."/>
            <person name="Chin S.H."/>
            <person name="Dew I."/>
            <person name="Evans C.A."/>
            <person name="Ferriera S."/>
            <person name="Flanigan M."/>
            <person name="Fosler C."/>
            <person name="Glodek A."/>
            <person name="Gu Z."/>
            <person name="Holt R.A."/>
            <person name="Jennings D."/>
            <person name="Kraft C.L."/>
            <person name="Lu F."/>
            <person name="Nguyen T."/>
            <person name="Nusskern D.R."/>
            <person name="Pfannkoch C.M."/>
            <person name="Sitter C."/>
            <person name="Sutton G.G."/>
            <person name="Venter J.C."/>
            <person name="Wang Z."/>
            <person name="Woodage T."/>
            <person name="Zheng X.H."/>
            <person name="Zhong F."/>
        </authorList>
    </citation>
    <scope>NUCLEOTIDE SEQUENCE [LARGE SCALE GENOMIC DNA]</scope>
    <source>
        <strain>BN</strain>
        <strain evidence="2">Sprague-Dawley</strain>
    </source>
</reference>
<dbReference type="AlphaFoldDB" id="A6I6E9"/>
<name>A6I6E9_RAT</name>
<organism evidence="1 2">
    <name type="scientific">Rattus norvegicus</name>
    <name type="common">Rat</name>
    <dbReference type="NCBI Taxonomy" id="10116"/>
    <lineage>
        <taxon>Eukaryota</taxon>
        <taxon>Metazoa</taxon>
        <taxon>Chordata</taxon>
        <taxon>Craniata</taxon>
        <taxon>Vertebrata</taxon>
        <taxon>Euteleostomi</taxon>
        <taxon>Mammalia</taxon>
        <taxon>Eutheria</taxon>
        <taxon>Euarchontoglires</taxon>
        <taxon>Glires</taxon>
        <taxon>Rodentia</taxon>
        <taxon>Myomorpha</taxon>
        <taxon>Muroidea</taxon>
        <taxon>Muridae</taxon>
        <taxon>Murinae</taxon>
        <taxon>Rattus</taxon>
    </lineage>
</organism>
<dbReference type="EMBL" id="CH473956">
    <property type="protein sequence ID" value="EDM18431.1"/>
    <property type="molecule type" value="Genomic_DNA"/>
</dbReference>
<proteinExistence type="predicted"/>
<gene>
    <name evidence="1" type="ORF">rCG_40166</name>
</gene>